<dbReference type="SUPFAM" id="SSF55797">
    <property type="entry name" value="PR-1-like"/>
    <property type="match status" value="1"/>
</dbReference>
<protein>
    <submittedName>
        <fullName evidence="2">Golgi-associated plant pathogenesis-related protein 1</fullName>
    </submittedName>
</protein>
<sequence length="363" mass="40193">MFFLASLSPASGTFKISDSSVHGKGTYYMSNRSAEIGLKLVIGLPTYTSKDKATAIITSLPSSRVSPSGLPIKSEPKNPRNFLTPEDNQFIDDMVAFHNELRSVHFSPPVQNNTNMSIAAKGWALKLAAEKDLRHASIKEGMGRGEGENLAMGCIEGEGDGITAREAIAKWYDEACCHNFSLHTFTEVSSHFAQLVWKATEEIGVGRAFGTKWGMKCTFIVARYKPKSNNTVGVKENLEIGTFDPVAYNCSAVECKGDAVRQGTPIQENYQQDKNVPYQKENQSEKQIPSNFDKQSLHGLSKFEGDHLSHDYGTIPGYYAKSLENVDRGHGVNQYFSTIRDKDRPRASITRVDMSKDSFIKIL</sequence>
<dbReference type="Proteomes" id="UP000225706">
    <property type="component" value="Unassembled WGS sequence"/>
</dbReference>
<dbReference type="InterPro" id="IPR035940">
    <property type="entry name" value="CAP_sf"/>
</dbReference>
<organism evidence="2 3">
    <name type="scientific">Stylophora pistillata</name>
    <name type="common">Smooth cauliflower coral</name>
    <dbReference type="NCBI Taxonomy" id="50429"/>
    <lineage>
        <taxon>Eukaryota</taxon>
        <taxon>Metazoa</taxon>
        <taxon>Cnidaria</taxon>
        <taxon>Anthozoa</taxon>
        <taxon>Hexacorallia</taxon>
        <taxon>Scleractinia</taxon>
        <taxon>Astrocoeniina</taxon>
        <taxon>Pocilloporidae</taxon>
        <taxon>Stylophora</taxon>
    </lineage>
</organism>
<dbReference type="InterPro" id="IPR014044">
    <property type="entry name" value="CAP_dom"/>
</dbReference>
<dbReference type="InterPro" id="IPR001283">
    <property type="entry name" value="CRISP-related"/>
</dbReference>
<dbReference type="EMBL" id="LSMT01000163">
    <property type="protein sequence ID" value="PFX24934.1"/>
    <property type="molecule type" value="Genomic_DNA"/>
</dbReference>
<dbReference type="InterPro" id="IPR034113">
    <property type="entry name" value="SCP_GAPR1-like"/>
</dbReference>
<evidence type="ECO:0000313" key="3">
    <source>
        <dbReference type="Proteomes" id="UP000225706"/>
    </source>
</evidence>
<dbReference type="AlphaFoldDB" id="A0A2B4S2K7"/>
<evidence type="ECO:0000313" key="2">
    <source>
        <dbReference type="EMBL" id="PFX24934.1"/>
    </source>
</evidence>
<dbReference type="STRING" id="50429.A0A2B4S2K7"/>
<comment type="caution">
    <text evidence="2">The sequence shown here is derived from an EMBL/GenBank/DDBJ whole genome shotgun (WGS) entry which is preliminary data.</text>
</comment>
<reference evidence="3" key="1">
    <citation type="journal article" date="2017" name="bioRxiv">
        <title>Comparative analysis of the genomes of Stylophora pistillata and Acropora digitifera provides evidence for extensive differences between species of corals.</title>
        <authorList>
            <person name="Voolstra C.R."/>
            <person name="Li Y."/>
            <person name="Liew Y.J."/>
            <person name="Baumgarten S."/>
            <person name="Zoccola D."/>
            <person name="Flot J.-F."/>
            <person name="Tambutte S."/>
            <person name="Allemand D."/>
            <person name="Aranda M."/>
        </authorList>
    </citation>
    <scope>NUCLEOTIDE SEQUENCE [LARGE SCALE GENOMIC DNA]</scope>
</reference>
<dbReference type="CDD" id="cd05382">
    <property type="entry name" value="CAP_GAPR1-like"/>
    <property type="match status" value="1"/>
</dbReference>
<dbReference type="SMART" id="SM00198">
    <property type="entry name" value="SCP"/>
    <property type="match status" value="1"/>
</dbReference>
<name>A0A2B4S2K7_STYPI</name>
<dbReference type="PANTHER" id="PTHR10334">
    <property type="entry name" value="CYSTEINE-RICH SECRETORY PROTEIN-RELATED"/>
    <property type="match status" value="1"/>
</dbReference>
<dbReference type="Pfam" id="PF00188">
    <property type="entry name" value="CAP"/>
    <property type="match status" value="1"/>
</dbReference>
<feature type="domain" description="SCP" evidence="1">
    <location>
        <begin position="89"/>
        <end position="232"/>
    </location>
</feature>
<evidence type="ECO:0000259" key="1">
    <source>
        <dbReference type="SMART" id="SM00198"/>
    </source>
</evidence>
<keyword evidence="3" id="KW-1185">Reference proteome</keyword>
<dbReference type="OrthoDB" id="43654at2759"/>
<dbReference type="Gene3D" id="3.40.33.10">
    <property type="entry name" value="CAP"/>
    <property type="match status" value="1"/>
</dbReference>
<accession>A0A2B4S2K7</accession>
<proteinExistence type="predicted"/>
<gene>
    <name evidence="2" type="primary">GLIPR2</name>
    <name evidence="2" type="ORF">AWC38_SpisGene10429</name>
</gene>